<dbReference type="EMBL" id="ONZP01000123">
    <property type="protein sequence ID" value="SPJ74448.1"/>
    <property type="molecule type" value="Genomic_DNA"/>
</dbReference>
<sequence length="154" mass="17313">MCQSNPPQSKTNESESFVRQSFLCGHLAPAFQPPTKTCPRCLRSYTGIKTMCLPCVKAVYAEQEKDKDLSRDTYLDDCEMCRKTTLHLGPGWCIECYAASDAVFPLYCEECVVTCDVPVSVKDDKGGFVDMLKVRTLWCVSCHGVADSWVRLDY</sequence>
<gene>
    <name evidence="1" type="ORF">FTOL_04179</name>
</gene>
<dbReference type="Proteomes" id="UP001187734">
    <property type="component" value="Unassembled WGS sequence"/>
</dbReference>
<reference evidence="1" key="1">
    <citation type="submission" date="2018-03" db="EMBL/GenBank/DDBJ databases">
        <authorList>
            <person name="Guldener U."/>
        </authorList>
    </citation>
    <scope>NUCLEOTIDE SEQUENCE</scope>
</reference>
<evidence type="ECO:0000313" key="2">
    <source>
        <dbReference type="Proteomes" id="UP001187734"/>
    </source>
</evidence>
<comment type="caution">
    <text evidence="1">The sequence shown here is derived from an EMBL/GenBank/DDBJ whole genome shotgun (WGS) entry which is preliminary data.</text>
</comment>
<keyword evidence="2" id="KW-1185">Reference proteome</keyword>
<evidence type="ECO:0000313" key="1">
    <source>
        <dbReference type="EMBL" id="SPJ74448.1"/>
    </source>
</evidence>
<organism evidence="1 2">
    <name type="scientific">Fusarium torulosum</name>
    <dbReference type="NCBI Taxonomy" id="33205"/>
    <lineage>
        <taxon>Eukaryota</taxon>
        <taxon>Fungi</taxon>
        <taxon>Dikarya</taxon>
        <taxon>Ascomycota</taxon>
        <taxon>Pezizomycotina</taxon>
        <taxon>Sordariomycetes</taxon>
        <taxon>Hypocreomycetidae</taxon>
        <taxon>Hypocreales</taxon>
        <taxon>Nectriaceae</taxon>
        <taxon>Fusarium</taxon>
    </lineage>
</organism>
<accession>A0AAE8M5A7</accession>
<dbReference type="AlphaFoldDB" id="A0AAE8M5A7"/>
<proteinExistence type="predicted"/>
<protein>
    <submittedName>
        <fullName evidence="1">Uncharacterized protein</fullName>
    </submittedName>
</protein>
<name>A0AAE8M5A7_9HYPO</name>